<dbReference type="Pfam" id="PF00903">
    <property type="entry name" value="Glyoxalase"/>
    <property type="match status" value="1"/>
</dbReference>
<evidence type="ECO:0000313" key="2">
    <source>
        <dbReference type="EMBL" id="MFD2907397.1"/>
    </source>
</evidence>
<evidence type="ECO:0000313" key="3">
    <source>
        <dbReference type="Proteomes" id="UP001597549"/>
    </source>
</evidence>
<dbReference type="InterPro" id="IPR004360">
    <property type="entry name" value="Glyas_Fos-R_dOase_dom"/>
</dbReference>
<dbReference type="Gene3D" id="3.10.180.10">
    <property type="entry name" value="2,3-Dihydroxybiphenyl 1,2-Dioxygenase, domain 1"/>
    <property type="match status" value="1"/>
</dbReference>
<dbReference type="SUPFAM" id="SSF54593">
    <property type="entry name" value="Glyoxalase/Bleomycin resistance protein/Dihydroxybiphenyl dioxygenase"/>
    <property type="match status" value="1"/>
</dbReference>
<dbReference type="InterPro" id="IPR029068">
    <property type="entry name" value="Glyas_Bleomycin-R_OHBP_Dase"/>
</dbReference>
<accession>A0ABW5Z6C0</accession>
<gene>
    <name evidence="2" type="ORF">ACFSX9_01485</name>
</gene>
<dbReference type="EMBL" id="JBHUOL010000004">
    <property type="protein sequence ID" value="MFD2907397.1"/>
    <property type="molecule type" value="Genomic_DNA"/>
</dbReference>
<sequence length="119" mass="14111">MFAPPPELISITIYSKNASTMLDFYEEFGMSFSEYNDDGQIRKKYKNGNFSFEIIPIDDEAKQTKNLKLKFRIDEIKGYLEYLEKYKCEIITPLWETKESEHIVISDPDKNHVELETRK</sequence>
<keyword evidence="3" id="KW-1185">Reference proteome</keyword>
<dbReference type="RefSeq" id="WP_379803498.1">
    <property type="nucleotide sequence ID" value="NZ_JBHUOL010000004.1"/>
</dbReference>
<feature type="domain" description="Glyoxalase/fosfomycin resistance/dioxygenase" evidence="1">
    <location>
        <begin position="10"/>
        <end position="115"/>
    </location>
</feature>
<organism evidence="2 3">
    <name type="scientific">Flavobacterium ardleyense</name>
    <dbReference type="NCBI Taxonomy" id="2038737"/>
    <lineage>
        <taxon>Bacteria</taxon>
        <taxon>Pseudomonadati</taxon>
        <taxon>Bacteroidota</taxon>
        <taxon>Flavobacteriia</taxon>
        <taxon>Flavobacteriales</taxon>
        <taxon>Flavobacteriaceae</taxon>
        <taxon>Flavobacterium</taxon>
    </lineage>
</organism>
<evidence type="ECO:0000259" key="1">
    <source>
        <dbReference type="Pfam" id="PF00903"/>
    </source>
</evidence>
<protein>
    <submittedName>
        <fullName evidence="2">VOC family protein</fullName>
    </submittedName>
</protein>
<comment type="caution">
    <text evidence="2">The sequence shown here is derived from an EMBL/GenBank/DDBJ whole genome shotgun (WGS) entry which is preliminary data.</text>
</comment>
<dbReference type="Proteomes" id="UP001597549">
    <property type="component" value="Unassembled WGS sequence"/>
</dbReference>
<name>A0ABW5Z6C0_9FLAO</name>
<proteinExistence type="predicted"/>
<reference evidence="3" key="1">
    <citation type="journal article" date="2019" name="Int. J. Syst. Evol. Microbiol.">
        <title>The Global Catalogue of Microorganisms (GCM) 10K type strain sequencing project: providing services to taxonomists for standard genome sequencing and annotation.</title>
        <authorList>
            <consortium name="The Broad Institute Genomics Platform"/>
            <consortium name="The Broad Institute Genome Sequencing Center for Infectious Disease"/>
            <person name="Wu L."/>
            <person name="Ma J."/>
        </authorList>
    </citation>
    <scope>NUCLEOTIDE SEQUENCE [LARGE SCALE GENOMIC DNA]</scope>
    <source>
        <strain evidence="3">KCTC 52644</strain>
    </source>
</reference>